<dbReference type="OrthoDB" id="9784339at2"/>
<reference evidence="7 8" key="1">
    <citation type="submission" date="2016-10" db="EMBL/GenBank/DDBJ databases">
        <authorList>
            <person name="de Groot N.N."/>
        </authorList>
    </citation>
    <scope>NUCLEOTIDE SEQUENCE [LARGE SCALE GENOMIC DNA]</scope>
    <source>
        <strain evidence="7 8">DSM 3857</strain>
    </source>
</reference>
<feature type="domain" description="Phosphotyrosine protein phosphatase I" evidence="6">
    <location>
        <begin position="3"/>
        <end position="149"/>
    </location>
</feature>
<feature type="active site" description="Nucleophile" evidence="5">
    <location>
        <position position="9"/>
    </location>
</feature>
<evidence type="ECO:0000256" key="1">
    <source>
        <dbReference type="ARBA" id="ARBA00011063"/>
    </source>
</evidence>
<dbReference type="Pfam" id="PF01451">
    <property type="entry name" value="LMWPc"/>
    <property type="match status" value="1"/>
</dbReference>
<evidence type="ECO:0000313" key="7">
    <source>
        <dbReference type="EMBL" id="SEN15258.1"/>
    </source>
</evidence>
<accession>A0A1H8E905</accession>
<organism evidence="7 8">
    <name type="scientific">Gemmobacter aquatilis</name>
    <dbReference type="NCBI Taxonomy" id="933059"/>
    <lineage>
        <taxon>Bacteria</taxon>
        <taxon>Pseudomonadati</taxon>
        <taxon>Pseudomonadota</taxon>
        <taxon>Alphaproteobacteria</taxon>
        <taxon>Rhodobacterales</taxon>
        <taxon>Paracoccaceae</taxon>
        <taxon>Gemmobacter</taxon>
    </lineage>
</organism>
<dbReference type="SUPFAM" id="SSF52788">
    <property type="entry name" value="Phosphotyrosine protein phosphatases I"/>
    <property type="match status" value="1"/>
</dbReference>
<dbReference type="PANTHER" id="PTHR11717">
    <property type="entry name" value="LOW MOLECULAR WEIGHT PROTEIN TYROSINE PHOSPHATASE"/>
    <property type="match status" value="1"/>
</dbReference>
<dbReference type="AlphaFoldDB" id="A0A1H8E905"/>
<dbReference type="GO" id="GO:0004725">
    <property type="term" value="F:protein tyrosine phosphatase activity"/>
    <property type="evidence" value="ECO:0007669"/>
    <property type="project" value="UniProtKB-EC"/>
</dbReference>
<evidence type="ECO:0000256" key="5">
    <source>
        <dbReference type="PIRSR" id="PIRSR617867-1"/>
    </source>
</evidence>
<evidence type="ECO:0000313" key="8">
    <source>
        <dbReference type="Proteomes" id="UP000198761"/>
    </source>
</evidence>
<gene>
    <name evidence="7" type="ORF">SAMN04488103_103236</name>
</gene>
<dbReference type="InterPro" id="IPR050438">
    <property type="entry name" value="LMW_PTPase"/>
</dbReference>
<dbReference type="InterPro" id="IPR023485">
    <property type="entry name" value="Ptyr_pPase"/>
</dbReference>
<comment type="similarity">
    <text evidence="1">Belongs to the low molecular weight phosphotyrosine protein phosphatase family.</text>
</comment>
<name>A0A1H8E905_9RHOB</name>
<keyword evidence="8" id="KW-1185">Reference proteome</keyword>
<dbReference type="RefSeq" id="WP_091299863.1">
    <property type="nucleotide sequence ID" value="NZ_FOCE01000003.1"/>
</dbReference>
<evidence type="ECO:0000256" key="3">
    <source>
        <dbReference type="ARBA" id="ARBA00022801"/>
    </source>
</evidence>
<dbReference type="InterPro" id="IPR036196">
    <property type="entry name" value="Ptyr_pPase_sf"/>
</dbReference>
<keyword evidence="4" id="KW-0904">Protein phosphatase</keyword>
<dbReference type="PRINTS" id="PR00719">
    <property type="entry name" value="LMWPTPASE"/>
</dbReference>
<dbReference type="STRING" id="933059.SAMN04488103_103236"/>
<dbReference type="EC" id="3.1.3.48" evidence="2"/>
<protein>
    <recommendedName>
        <fullName evidence="2">protein-tyrosine-phosphatase</fullName>
        <ecNumber evidence="2">3.1.3.48</ecNumber>
    </recommendedName>
</protein>
<dbReference type="Proteomes" id="UP000198761">
    <property type="component" value="Unassembled WGS sequence"/>
</dbReference>
<keyword evidence="3" id="KW-0378">Hydrolase</keyword>
<evidence type="ECO:0000256" key="2">
    <source>
        <dbReference type="ARBA" id="ARBA00013064"/>
    </source>
</evidence>
<evidence type="ECO:0000259" key="6">
    <source>
        <dbReference type="SMART" id="SM00226"/>
    </source>
</evidence>
<dbReference type="CDD" id="cd16343">
    <property type="entry name" value="LMWPTP"/>
    <property type="match status" value="1"/>
</dbReference>
<evidence type="ECO:0000256" key="4">
    <source>
        <dbReference type="ARBA" id="ARBA00022912"/>
    </source>
</evidence>
<dbReference type="EMBL" id="FOCE01000003">
    <property type="protein sequence ID" value="SEN15258.1"/>
    <property type="molecule type" value="Genomic_DNA"/>
</dbReference>
<feature type="active site" description="Proton donor" evidence="5">
    <location>
        <position position="125"/>
    </location>
</feature>
<dbReference type="SMART" id="SM00226">
    <property type="entry name" value="LMWPc"/>
    <property type="match status" value="1"/>
</dbReference>
<dbReference type="InterPro" id="IPR017867">
    <property type="entry name" value="Tyr_phospatase_low_mol_wt"/>
</dbReference>
<sequence length="157" mass="17280">MMHRILFVCLGNICRSPTAEAVFRQMAQTVRLPVVVDSAGTGGWHVGEPPHPPMIAAAAARGYDLRALRARQVQRGDFARFDQVLVMDRSNLRDAMALWRQAGQGAAPRLFLDYAPDCGLSDLPDPWYTHDFDQTLDLVEAASRGLIAALRAAQPPQ</sequence>
<proteinExistence type="inferred from homology"/>
<dbReference type="Gene3D" id="3.40.50.2300">
    <property type="match status" value="1"/>
</dbReference>
<dbReference type="PANTHER" id="PTHR11717:SF7">
    <property type="entry name" value="LOW MOLECULAR WEIGHT PHOSPHOTYROSINE PROTEIN PHOSPHATASE"/>
    <property type="match status" value="1"/>
</dbReference>
<feature type="active site" evidence="5">
    <location>
        <position position="15"/>
    </location>
</feature>